<dbReference type="PANTHER" id="PTHR30373:SF8">
    <property type="entry name" value="BLL7265 PROTEIN"/>
    <property type="match status" value="1"/>
</dbReference>
<accession>A0A1I5Q2I1</accession>
<dbReference type="OrthoDB" id="5683663at2"/>
<gene>
    <name evidence="2" type="ORF">SAMN05216229_102150</name>
</gene>
<evidence type="ECO:0000313" key="3">
    <source>
        <dbReference type="Proteomes" id="UP000243084"/>
    </source>
</evidence>
<dbReference type="EMBL" id="FOXM01000002">
    <property type="protein sequence ID" value="SFP40181.1"/>
    <property type="molecule type" value="Genomic_DNA"/>
</dbReference>
<organism evidence="2 3">
    <name type="scientific">Geopseudomonas sagittaria</name>
    <dbReference type="NCBI Taxonomy" id="1135990"/>
    <lineage>
        <taxon>Bacteria</taxon>
        <taxon>Pseudomonadati</taxon>
        <taxon>Pseudomonadota</taxon>
        <taxon>Gammaproteobacteria</taxon>
        <taxon>Pseudomonadales</taxon>
        <taxon>Pseudomonadaceae</taxon>
        <taxon>Geopseudomonas</taxon>
    </lineage>
</organism>
<proteinExistence type="predicted"/>
<dbReference type="AlphaFoldDB" id="A0A1I5Q2I1"/>
<protein>
    <submittedName>
        <fullName evidence="2">TLP18.3, Psb32 and MOLO-1 founding protein of phosphatase</fullName>
    </submittedName>
</protein>
<dbReference type="Proteomes" id="UP000243084">
    <property type="component" value="Unassembled WGS sequence"/>
</dbReference>
<dbReference type="Pfam" id="PF04536">
    <property type="entry name" value="TPM_phosphatase"/>
    <property type="match status" value="1"/>
</dbReference>
<reference evidence="3" key="1">
    <citation type="submission" date="2016-10" db="EMBL/GenBank/DDBJ databases">
        <authorList>
            <person name="Varghese N."/>
            <person name="Submissions S."/>
        </authorList>
    </citation>
    <scope>NUCLEOTIDE SEQUENCE [LARGE SCALE GENOMIC DNA]</scope>
    <source>
        <strain evidence="3">JCM 18195</strain>
    </source>
</reference>
<feature type="domain" description="TPM" evidence="1">
    <location>
        <begin position="30"/>
        <end position="144"/>
    </location>
</feature>
<dbReference type="Gene3D" id="3.10.310.50">
    <property type="match status" value="1"/>
</dbReference>
<dbReference type="InterPro" id="IPR007621">
    <property type="entry name" value="TPM_dom"/>
</dbReference>
<sequence>MVSSDCKRLARHLLMTPWQLRRAFAPHMLAAIQAEIAASERRHAGQIRFAVEGSLPRIGLLRQQSARERALEVFSLLRVWDTEQNNGVLVYLLLADRDVEIVADRGIAARVGAQQWESICHVMEEAFRQGRFEEGALEGIRAVTRLMLEHFPATAEQVNELPDRPTLL</sequence>
<evidence type="ECO:0000259" key="1">
    <source>
        <dbReference type="Pfam" id="PF04536"/>
    </source>
</evidence>
<keyword evidence="3" id="KW-1185">Reference proteome</keyword>
<evidence type="ECO:0000313" key="2">
    <source>
        <dbReference type="EMBL" id="SFP40181.1"/>
    </source>
</evidence>
<name>A0A1I5Q2I1_9GAMM</name>
<dbReference type="RefSeq" id="WP_092428172.1">
    <property type="nucleotide sequence ID" value="NZ_FOXM01000002.1"/>
</dbReference>
<dbReference type="PANTHER" id="PTHR30373">
    <property type="entry name" value="UPF0603 PROTEIN YGCG"/>
    <property type="match status" value="1"/>
</dbReference>